<dbReference type="InterPro" id="IPR016102">
    <property type="entry name" value="Succinyl-CoA_synth-like"/>
</dbReference>
<dbReference type="Gene3D" id="3.40.50.261">
    <property type="entry name" value="Succinyl-CoA synthetase domains"/>
    <property type="match status" value="1"/>
</dbReference>
<dbReference type="RefSeq" id="WP_156272041.1">
    <property type="nucleotide sequence ID" value="NZ_CP046244.1"/>
</dbReference>
<organism evidence="8 9">
    <name type="scientific">Neomoorella glycerini</name>
    <dbReference type="NCBI Taxonomy" id="55779"/>
    <lineage>
        <taxon>Bacteria</taxon>
        <taxon>Bacillati</taxon>
        <taxon>Bacillota</taxon>
        <taxon>Clostridia</taxon>
        <taxon>Neomoorellales</taxon>
        <taxon>Neomoorellaceae</taxon>
        <taxon>Neomoorella</taxon>
    </lineage>
</organism>
<evidence type="ECO:0000256" key="5">
    <source>
        <dbReference type="ARBA" id="ARBA00022842"/>
    </source>
</evidence>
<gene>
    <name evidence="8" type="primary">sucC_1</name>
    <name evidence="8" type="ORF">MGLY_08490</name>
</gene>
<dbReference type="PANTHER" id="PTHR11815:SF10">
    <property type="entry name" value="SUCCINATE--COA LIGASE [GDP-FORMING] SUBUNIT BETA, MITOCHONDRIAL"/>
    <property type="match status" value="1"/>
</dbReference>
<evidence type="ECO:0000256" key="3">
    <source>
        <dbReference type="ARBA" id="ARBA00022723"/>
    </source>
</evidence>
<dbReference type="Gene3D" id="3.30.1490.20">
    <property type="entry name" value="ATP-grasp fold, A domain"/>
    <property type="match status" value="1"/>
</dbReference>
<evidence type="ECO:0000313" key="9">
    <source>
        <dbReference type="Proteomes" id="UP000425916"/>
    </source>
</evidence>
<dbReference type="GO" id="GO:0005524">
    <property type="term" value="F:ATP binding"/>
    <property type="evidence" value="ECO:0007669"/>
    <property type="project" value="UniProtKB-UniRule"/>
</dbReference>
<dbReference type="InterPro" id="IPR005809">
    <property type="entry name" value="Succ_CoA_ligase-like_bsu"/>
</dbReference>
<dbReference type="InterPro" id="IPR013815">
    <property type="entry name" value="ATP_grasp_subdomain_1"/>
</dbReference>
<dbReference type="GO" id="GO:0006099">
    <property type="term" value="P:tricarboxylic acid cycle"/>
    <property type="evidence" value="ECO:0007669"/>
    <property type="project" value="UniProtKB-KW"/>
</dbReference>
<evidence type="ECO:0000256" key="1">
    <source>
        <dbReference type="ARBA" id="ARBA00022532"/>
    </source>
</evidence>
<dbReference type="GO" id="GO:0004775">
    <property type="term" value="F:succinate-CoA ligase (ADP-forming) activity"/>
    <property type="evidence" value="ECO:0007669"/>
    <property type="project" value="TreeGrafter"/>
</dbReference>
<evidence type="ECO:0000256" key="6">
    <source>
        <dbReference type="PROSITE-ProRule" id="PRU00409"/>
    </source>
</evidence>
<dbReference type="AlphaFoldDB" id="A0A6I5ZNI4"/>
<dbReference type="GO" id="GO:0006104">
    <property type="term" value="P:succinyl-CoA metabolic process"/>
    <property type="evidence" value="ECO:0007669"/>
    <property type="project" value="TreeGrafter"/>
</dbReference>
<dbReference type="PIRSF" id="PIRSF001554">
    <property type="entry name" value="SucCS_beta"/>
    <property type="match status" value="1"/>
</dbReference>
<dbReference type="SUPFAM" id="SSF52210">
    <property type="entry name" value="Succinyl-CoA synthetase domains"/>
    <property type="match status" value="1"/>
</dbReference>
<accession>A0A6I5ZNI4</accession>
<protein>
    <submittedName>
        <fullName evidence="8">Succinate--CoA ligase [GDP-forming] subunit beta</fullName>
        <ecNumber evidence="8">6.2.1.4</ecNumber>
    </submittedName>
</protein>
<dbReference type="EC" id="6.2.1.4" evidence="8"/>
<reference evidence="8 9" key="1">
    <citation type="submission" date="2019-11" db="EMBL/GenBank/DDBJ databases">
        <title>Genome sequence of Moorella glycerini DSM11254.</title>
        <authorList>
            <person name="Poehlein A."/>
            <person name="Boeer T."/>
            <person name="Daniel R."/>
        </authorList>
    </citation>
    <scope>NUCLEOTIDE SEQUENCE [LARGE SCALE GENOMIC DNA]</scope>
    <source>
        <strain evidence="8 9">DSM 11254</strain>
    </source>
</reference>
<keyword evidence="1" id="KW-0816">Tricarboxylic acid cycle</keyword>
<dbReference type="GO" id="GO:0046872">
    <property type="term" value="F:metal ion binding"/>
    <property type="evidence" value="ECO:0007669"/>
    <property type="project" value="UniProtKB-KW"/>
</dbReference>
<name>A0A6I5ZNI4_9FIRM</name>
<dbReference type="EMBL" id="CP046244">
    <property type="protein sequence ID" value="QGP91514.1"/>
    <property type="molecule type" value="Genomic_DNA"/>
</dbReference>
<keyword evidence="6" id="KW-0067">ATP-binding</keyword>
<dbReference type="PROSITE" id="PS50975">
    <property type="entry name" value="ATP_GRASP"/>
    <property type="match status" value="1"/>
</dbReference>
<evidence type="ECO:0000256" key="4">
    <source>
        <dbReference type="ARBA" id="ARBA00022741"/>
    </source>
</evidence>
<dbReference type="GO" id="GO:0004776">
    <property type="term" value="F:succinate-CoA ligase (GDP-forming) activity"/>
    <property type="evidence" value="ECO:0007669"/>
    <property type="project" value="UniProtKB-EC"/>
</dbReference>
<dbReference type="OrthoDB" id="9802602at2"/>
<dbReference type="GO" id="GO:0042709">
    <property type="term" value="C:succinate-CoA ligase complex"/>
    <property type="evidence" value="ECO:0007669"/>
    <property type="project" value="TreeGrafter"/>
</dbReference>
<keyword evidence="4 6" id="KW-0547">Nucleotide-binding</keyword>
<keyword evidence="2 8" id="KW-0436">Ligase</keyword>
<evidence type="ECO:0000256" key="2">
    <source>
        <dbReference type="ARBA" id="ARBA00022598"/>
    </source>
</evidence>
<dbReference type="Pfam" id="PF08442">
    <property type="entry name" value="ATP-grasp_2"/>
    <property type="match status" value="1"/>
</dbReference>
<proteinExistence type="predicted"/>
<keyword evidence="5" id="KW-0460">Magnesium</keyword>
<evidence type="ECO:0000313" key="8">
    <source>
        <dbReference type="EMBL" id="QGP91514.1"/>
    </source>
</evidence>
<dbReference type="Pfam" id="PF00549">
    <property type="entry name" value="Ligase_CoA"/>
    <property type="match status" value="1"/>
</dbReference>
<dbReference type="InterPro" id="IPR013650">
    <property type="entry name" value="ATP-grasp_succ-CoA_synth-type"/>
</dbReference>
<dbReference type="InterPro" id="IPR011761">
    <property type="entry name" value="ATP-grasp"/>
</dbReference>
<dbReference type="Gene3D" id="3.30.470.20">
    <property type="entry name" value="ATP-grasp fold, B domain"/>
    <property type="match status" value="1"/>
</dbReference>
<keyword evidence="3" id="KW-0479">Metal-binding</keyword>
<dbReference type="PANTHER" id="PTHR11815">
    <property type="entry name" value="SUCCINYL-COA SYNTHETASE BETA CHAIN"/>
    <property type="match status" value="1"/>
</dbReference>
<sequence>MYLYEYQGKELFNQQGLAIPRGEVITTPAAAREAAGRLGGRVVIKAQVRAGGRGKAGLVKIASCPEAAAKVAGEMLGVTYRGETVKQLLFEEVLDIEQEFYLGISLDYGHGHPVMLLSTRGGIDIEEVARREPAALARTVLPATTLPPLYLLAELGRRAGLMGKKLLQVRDMLWRMAQLFYRLDALTVEVNPAAWCRDGRLVAADAKVIIDDAALDRHPELASWSIVPDDPCQLEAQKYNLGYVRLDTAGEIGIIAGGAGLCLATMDTVIRLGGRPASFLDLGGGITAEQMMVAMEITLKTAGIKGIIVNVYGGINNCYTVAQGITAILEKLPAMQRLPLVVKMRGHSQEEGWSLLEKYGVTVIKTGTTAEAVQKLLLQLAVNEGGQVDGYPACG</sequence>
<evidence type="ECO:0000259" key="7">
    <source>
        <dbReference type="PROSITE" id="PS50975"/>
    </source>
</evidence>
<dbReference type="SUPFAM" id="SSF56059">
    <property type="entry name" value="Glutathione synthetase ATP-binding domain-like"/>
    <property type="match status" value="1"/>
</dbReference>
<keyword evidence="9" id="KW-1185">Reference proteome</keyword>
<feature type="domain" description="ATP-grasp" evidence="7">
    <location>
        <begin position="9"/>
        <end position="219"/>
    </location>
</feature>
<dbReference type="InterPro" id="IPR005811">
    <property type="entry name" value="SUCC_ACL_C"/>
</dbReference>
<dbReference type="Proteomes" id="UP000425916">
    <property type="component" value="Chromosome"/>
</dbReference>